<protein>
    <recommendedName>
        <fullName evidence="8">RxLR effector protein</fullName>
    </recommendedName>
</protein>
<organism evidence="4 6">
    <name type="scientific">Phytophthora rubi</name>
    <dbReference type="NCBI Taxonomy" id="129364"/>
    <lineage>
        <taxon>Eukaryota</taxon>
        <taxon>Sar</taxon>
        <taxon>Stramenopiles</taxon>
        <taxon>Oomycota</taxon>
        <taxon>Peronosporomycetes</taxon>
        <taxon>Peronosporales</taxon>
        <taxon>Peronosporaceae</taxon>
        <taxon>Phytophthora</taxon>
    </lineage>
</organism>
<feature type="chain" id="PRO_5036381367" description="RxLR effector protein" evidence="1">
    <location>
        <begin position="29"/>
        <end position="52"/>
    </location>
</feature>
<evidence type="ECO:0000313" key="2">
    <source>
        <dbReference type="EMBL" id="KAE9032805.1"/>
    </source>
</evidence>
<dbReference type="EMBL" id="QXFV01000449">
    <property type="protein sequence ID" value="KAE9037200.1"/>
    <property type="molecule type" value="Genomic_DNA"/>
</dbReference>
<name>A0A6A4FHE5_9STRA</name>
<feature type="signal peptide" evidence="1">
    <location>
        <begin position="1"/>
        <end position="28"/>
    </location>
</feature>
<accession>A0A6A4FHE5</accession>
<reference evidence="4 6" key="1">
    <citation type="submission" date="2018-08" db="EMBL/GenBank/DDBJ databases">
        <title>Genomic investigation of the strawberry pathogen Phytophthora fragariae indicates pathogenicity is determined by transcriptional variation in three key races.</title>
        <authorList>
            <person name="Adams T.M."/>
            <person name="Armitage A.D."/>
            <person name="Sobczyk M.K."/>
            <person name="Bates H.J."/>
            <person name="Dunwell J.M."/>
            <person name="Nellist C.F."/>
            <person name="Harrison R.J."/>
        </authorList>
    </citation>
    <scope>NUCLEOTIDE SEQUENCE [LARGE SCALE GENOMIC DNA]</scope>
    <source>
        <strain evidence="3 5">SCRP249</strain>
        <strain evidence="2 7">SCRP324</strain>
        <strain evidence="4 6">SCRP333</strain>
    </source>
</reference>
<comment type="caution">
    <text evidence="4">The sequence shown here is derived from an EMBL/GenBank/DDBJ whole genome shotgun (WGS) entry which is preliminary data.</text>
</comment>
<keyword evidence="6" id="KW-1185">Reference proteome</keyword>
<evidence type="ECO:0000313" key="4">
    <source>
        <dbReference type="EMBL" id="KAE9343324.1"/>
    </source>
</evidence>
<evidence type="ECO:0008006" key="8">
    <source>
        <dbReference type="Google" id="ProtNLM"/>
    </source>
</evidence>
<evidence type="ECO:0000313" key="3">
    <source>
        <dbReference type="EMBL" id="KAE9037200.1"/>
    </source>
</evidence>
<dbReference type="Proteomes" id="UP000429607">
    <property type="component" value="Unassembled WGS sequence"/>
</dbReference>
<evidence type="ECO:0000313" key="5">
    <source>
        <dbReference type="Proteomes" id="UP000429607"/>
    </source>
</evidence>
<dbReference type="Proteomes" id="UP000435112">
    <property type="component" value="Unassembled WGS sequence"/>
</dbReference>
<dbReference type="EMBL" id="QXFU01000468">
    <property type="protein sequence ID" value="KAE9032805.1"/>
    <property type="molecule type" value="Genomic_DNA"/>
</dbReference>
<evidence type="ECO:0000256" key="1">
    <source>
        <dbReference type="SAM" id="SignalP"/>
    </source>
</evidence>
<dbReference type="AlphaFoldDB" id="A0A6A4FHE5"/>
<dbReference type="Proteomes" id="UP000434957">
    <property type="component" value="Unassembled WGS sequence"/>
</dbReference>
<gene>
    <name evidence="3" type="ORF">PR001_g8473</name>
    <name evidence="2" type="ORF">PR002_g9003</name>
    <name evidence="4" type="ORF">PR003_g9040</name>
</gene>
<evidence type="ECO:0000313" key="6">
    <source>
        <dbReference type="Proteomes" id="UP000434957"/>
    </source>
</evidence>
<evidence type="ECO:0000313" key="7">
    <source>
        <dbReference type="Proteomes" id="UP000435112"/>
    </source>
</evidence>
<dbReference type="EMBL" id="QXFT01000462">
    <property type="protein sequence ID" value="KAE9343324.1"/>
    <property type="molecule type" value="Genomic_DNA"/>
</dbReference>
<sequence>MSRMTLRRQLHFALPSVLLMLWLQARQAQMIYIPALGGKRSQTRQLRSAQDK</sequence>
<keyword evidence="1" id="KW-0732">Signal</keyword>
<proteinExistence type="predicted"/>